<dbReference type="InterPro" id="IPR036890">
    <property type="entry name" value="HATPase_C_sf"/>
</dbReference>
<evidence type="ECO:0000256" key="5">
    <source>
        <dbReference type="ARBA" id="ARBA00023016"/>
    </source>
</evidence>
<keyword evidence="3" id="KW-0547">Nucleotide-binding</keyword>
<evidence type="ECO:0000313" key="10">
    <source>
        <dbReference type="Proteomes" id="UP001292079"/>
    </source>
</evidence>
<keyword evidence="10" id="KW-1185">Reference proteome</keyword>
<accession>A0AAE1ZHG1</accession>
<dbReference type="InterPro" id="IPR003594">
    <property type="entry name" value="HATPase_dom"/>
</dbReference>
<dbReference type="FunFam" id="3.30.565.10:FF:000357">
    <property type="entry name" value="Heat shock protein HSP 90-beta"/>
    <property type="match status" value="1"/>
</dbReference>
<keyword evidence="6" id="KW-0143">Chaperone</keyword>
<evidence type="ECO:0000256" key="7">
    <source>
        <dbReference type="SAM" id="MobiDB-lite"/>
    </source>
</evidence>
<reference evidence="9" key="1">
    <citation type="submission" date="2022-04" db="EMBL/GenBank/DDBJ databases">
        <authorList>
            <person name="Xu L."/>
            <person name="Lv Z."/>
        </authorList>
    </citation>
    <scope>NUCLEOTIDE SEQUENCE</scope>
    <source>
        <strain evidence="9">LV_2022a</strain>
    </source>
</reference>
<evidence type="ECO:0000256" key="4">
    <source>
        <dbReference type="ARBA" id="ARBA00022840"/>
    </source>
</evidence>
<name>A0AAE1ZHG1_SCHME</name>
<dbReference type="Gene3D" id="3.30.565.10">
    <property type="entry name" value="Histidine kinase-like ATPase, C-terminal domain"/>
    <property type="match status" value="1"/>
</dbReference>
<protein>
    <recommendedName>
        <fullName evidence="8">Histidine kinase/HSP90-like ATPase domain-containing protein</fullName>
    </recommendedName>
</protein>
<dbReference type="Proteomes" id="UP001292079">
    <property type="component" value="Unassembled WGS sequence"/>
</dbReference>
<feature type="domain" description="Histidine kinase/HSP90-like ATPase" evidence="8">
    <location>
        <begin position="20"/>
        <end position="174"/>
    </location>
</feature>
<evidence type="ECO:0000259" key="8">
    <source>
        <dbReference type="SMART" id="SM00387"/>
    </source>
</evidence>
<sequence>MAVYAYQSCTYPNYTEALIHRKEIFRELISNASDALDKARYMSLTNSSVFDTGDDLCIKLIPNKEAGTITVLDTGIGMTKADLINNLRTIASSGTKAFMEALQVGADISMIGQFGVGFYSTFLVADQVQVVTKNNDDDQYMWESSAGGSFTITPDSSEMPRRGTKVILHFKEDQMEYLEEQRTKEVSDDEAEKEETKKFEEAEDKPKVEDLDGDEEEEMKGKDVADNGPTVTPPTGAGDDAGMEEVD</sequence>
<comment type="similarity">
    <text evidence="1">Belongs to the heat shock protein 90 family.</text>
</comment>
<dbReference type="CDD" id="cd16927">
    <property type="entry name" value="HATPase_Hsp90-like"/>
    <property type="match status" value="1"/>
</dbReference>
<comment type="caution">
    <text evidence="9">The sequence shown here is derived from an EMBL/GenBank/DDBJ whole genome shotgun (WGS) entry which is preliminary data.</text>
</comment>
<dbReference type="PRINTS" id="PR00775">
    <property type="entry name" value="HEATSHOCK90"/>
</dbReference>
<keyword evidence="5" id="KW-0346">Stress response</keyword>
<dbReference type="GO" id="GO:0016887">
    <property type="term" value="F:ATP hydrolysis activity"/>
    <property type="evidence" value="ECO:0007669"/>
    <property type="project" value="InterPro"/>
</dbReference>
<evidence type="ECO:0000256" key="3">
    <source>
        <dbReference type="ARBA" id="ARBA00022741"/>
    </source>
</evidence>
<dbReference type="GO" id="GO:0005524">
    <property type="term" value="F:ATP binding"/>
    <property type="evidence" value="ECO:0007669"/>
    <property type="project" value="UniProtKB-KW"/>
</dbReference>
<dbReference type="Pfam" id="PF13589">
    <property type="entry name" value="HATPase_c_3"/>
    <property type="match status" value="1"/>
</dbReference>
<proteinExistence type="inferred from homology"/>
<dbReference type="GO" id="GO:0051082">
    <property type="term" value="F:unfolded protein binding"/>
    <property type="evidence" value="ECO:0007669"/>
    <property type="project" value="InterPro"/>
</dbReference>
<keyword evidence="4" id="KW-0067">ATP-binding</keyword>
<organism evidence="9 10">
    <name type="scientific">Schistosoma mekongi</name>
    <name type="common">Parasitic worm</name>
    <dbReference type="NCBI Taxonomy" id="38744"/>
    <lineage>
        <taxon>Eukaryota</taxon>
        <taxon>Metazoa</taxon>
        <taxon>Spiralia</taxon>
        <taxon>Lophotrochozoa</taxon>
        <taxon>Platyhelminthes</taxon>
        <taxon>Trematoda</taxon>
        <taxon>Digenea</taxon>
        <taxon>Strigeidida</taxon>
        <taxon>Schistosomatoidea</taxon>
        <taxon>Schistosomatidae</taxon>
        <taxon>Schistosoma</taxon>
    </lineage>
</organism>
<feature type="compositionally biased region" description="Basic and acidic residues" evidence="7">
    <location>
        <begin position="194"/>
        <end position="210"/>
    </location>
</feature>
<dbReference type="SMART" id="SM00387">
    <property type="entry name" value="HATPase_c"/>
    <property type="match status" value="1"/>
</dbReference>
<dbReference type="InterPro" id="IPR020575">
    <property type="entry name" value="Hsp90_N"/>
</dbReference>
<dbReference type="AlphaFoldDB" id="A0AAE1ZHG1"/>
<evidence type="ECO:0000256" key="2">
    <source>
        <dbReference type="ARBA" id="ARBA00022490"/>
    </source>
</evidence>
<gene>
    <name evidence="9" type="ORF">MN116_002800</name>
</gene>
<reference evidence="9" key="2">
    <citation type="journal article" date="2023" name="Infect Dis Poverty">
        <title>Chromosome-scale genome of the human blood fluke Schistosoma mekongi and its implications for public health.</title>
        <authorList>
            <person name="Zhou M."/>
            <person name="Xu L."/>
            <person name="Xu D."/>
            <person name="Chen W."/>
            <person name="Khan J."/>
            <person name="Hu Y."/>
            <person name="Huang H."/>
            <person name="Wei H."/>
            <person name="Zhang Y."/>
            <person name="Chusongsang P."/>
            <person name="Tanasarnprasert K."/>
            <person name="Hu X."/>
            <person name="Limpanont Y."/>
            <person name="Lv Z."/>
        </authorList>
    </citation>
    <scope>NUCLEOTIDE SEQUENCE</scope>
    <source>
        <strain evidence="9">LV_2022a</strain>
    </source>
</reference>
<evidence type="ECO:0000313" key="9">
    <source>
        <dbReference type="EMBL" id="KAK4473429.1"/>
    </source>
</evidence>
<dbReference type="GO" id="GO:0140662">
    <property type="term" value="F:ATP-dependent protein folding chaperone"/>
    <property type="evidence" value="ECO:0007669"/>
    <property type="project" value="InterPro"/>
</dbReference>
<keyword evidence="2" id="KW-0963">Cytoplasm</keyword>
<dbReference type="SUPFAM" id="SSF55874">
    <property type="entry name" value="ATPase domain of HSP90 chaperone/DNA topoisomerase II/histidine kinase"/>
    <property type="match status" value="1"/>
</dbReference>
<evidence type="ECO:0000256" key="1">
    <source>
        <dbReference type="ARBA" id="ARBA00008239"/>
    </source>
</evidence>
<evidence type="ECO:0000256" key="6">
    <source>
        <dbReference type="ARBA" id="ARBA00023186"/>
    </source>
</evidence>
<feature type="region of interest" description="Disordered" evidence="7">
    <location>
        <begin position="179"/>
        <end position="247"/>
    </location>
</feature>
<dbReference type="InterPro" id="IPR001404">
    <property type="entry name" value="Hsp90_fam"/>
</dbReference>
<dbReference type="PANTHER" id="PTHR11528">
    <property type="entry name" value="HEAT SHOCK PROTEIN 90 FAMILY MEMBER"/>
    <property type="match status" value="1"/>
</dbReference>
<dbReference type="EMBL" id="JALJAT010000002">
    <property type="protein sequence ID" value="KAK4473429.1"/>
    <property type="molecule type" value="Genomic_DNA"/>
</dbReference>